<name>A0A915D7I4_9BILA</name>
<dbReference type="Proteomes" id="UP000887574">
    <property type="component" value="Unplaced"/>
</dbReference>
<sequence length="67" mass="7760">MFCNIMKHRASRCGMQVYFPIPTKIDTIMNELAAHKTLIDNQQKMIDDLRLDLNSRGEPQRKKPGNS</sequence>
<dbReference type="WBParaSite" id="jg16831">
    <property type="protein sequence ID" value="jg16831"/>
    <property type="gene ID" value="jg16831"/>
</dbReference>
<evidence type="ECO:0000313" key="2">
    <source>
        <dbReference type="WBParaSite" id="jg16831"/>
    </source>
</evidence>
<evidence type="ECO:0000313" key="1">
    <source>
        <dbReference type="Proteomes" id="UP000887574"/>
    </source>
</evidence>
<protein>
    <submittedName>
        <fullName evidence="2">Uncharacterized protein</fullName>
    </submittedName>
</protein>
<accession>A0A915D7I4</accession>
<reference evidence="2" key="1">
    <citation type="submission" date="2022-11" db="UniProtKB">
        <authorList>
            <consortium name="WormBaseParasite"/>
        </authorList>
    </citation>
    <scope>IDENTIFICATION</scope>
</reference>
<dbReference type="AlphaFoldDB" id="A0A915D7I4"/>
<keyword evidence="1" id="KW-1185">Reference proteome</keyword>
<organism evidence="1 2">
    <name type="scientific">Ditylenchus dipsaci</name>
    <dbReference type="NCBI Taxonomy" id="166011"/>
    <lineage>
        <taxon>Eukaryota</taxon>
        <taxon>Metazoa</taxon>
        <taxon>Ecdysozoa</taxon>
        <taxon>Nematoda</taxon>
        <taxon>Chromadorea</taxon>
        <taxon>Rhabditida</taxon>
        <taxon>Tylenchina</taxon>
        <taxon>Tylenchomorpha</taxon>
        <taxon>Sphaerularioidea</taxon>
        <taxon>Anguinidae</taxon>
        <taxon>Anguininae</taxon>
        <taxon>Ditylenchus</taxon>
    </lineage>
</organism>
<proteinExistence type="predicted"/>